<dbReference type="PANTHER" id="PTHR31236:SF10">
    <property type="entry name" value="BURP DOMAIN-CONTAINING PROTEIN 13"/>
    <property type="match status" value="1"/>
</dbReference>
<evidence type="ECO:0000313" key="3">
    <source>
        <dbReference type="Proteomes" id="UP001497457"/>
    </source>
</evidence>
<reference evidence="2 3" key="2">
    <citation type="submission" date="2024-10" db="EMBL/GenBank/DDBJ databases">
        <authorList>
            <person name="Ryan C."/>
        </authorList>
    </citation>
    <scope>NUCLEOTIDE SEQUENCE [LARGE SCALE GENOMIC DNA]</scope>
</reference>
<sequence length="468" mass="48881">MSRPRFVFSGRPSSTSAARGISWPLGYLSPSPPAPWQTRSLASIRIRLPGRLVPTHKNGRRGQPDSASCSMARFAAVLLAAAVAALVAAGRLTNAAPSTAEVFWRAVLPGSAVPDAVLRLLRLGRFLPLLSLLSPDPLSDKNVHGSWSWLMGSCLVGFLDGADNNFVTKDEAEDAPPFNYQNYKAPSNGAAGGGARDEPFGYDYKAPSIGAAGCGGAREPFGYDYKAPGGHHHHAGGSAAATKTTVFFHEESVRAGARLHFDFPAAAPAALGLLPRTVADAIPFASPSFPSVLALLGVPAGSAQAAAMAETLRACELPPLAGEAKFCAASLEALVEGARAALGTRDVRAVTSTLPRAGAPLQAYTVRAVRRVDGGGAGFVACHDEPYPYTVYRCHGTGPARAYMVEMEGARGGAVVTVATVCHTDTSLWNAEHVSFKLLGTKPGGVPICHLMPYGHIIWAKNVKRSPA</sequence>
<organism evidence="2 3">
    <name type="scientific">Urochloa decumbens</name>
    <dbReference type="NCBI Taxonomy" id="240449"/>
    <lineage>
        <taxon>Eukaryota</taxon>
        <taxon>Viridiplantae</taxon>
        <taxon>Streptophyta</taxon>
        <taxon>Embryophyta</taxon>
        <taxon>Tracheophyta</taxon>
        <taxon>Spermatophyta</taxon>
        <taxon>Magnoliopsida</taxon>
        <taxon>Liliopsida</taxon>
        <taxon>Poales</taxon>
        <taxon>Poaceae</taxon>
        <taxon>PACMAD clade</taxon>
        <taxon>Panicoideae</taxon>
        <taxon>Panicodae</taxon>
        <taxon>Paniceae</taxon>
        <taxon>Melinidinae</taxon>
        <taxon>Urochloa</taxon>
    </lineage>
</organism>
<dbReference type="SMART" id="SM01045">
    <property type="entry name" value="BURP"/>
    <property type="match status" value="1"/>
</dbReference>
<dbReference type="EMBL" id="OZ075138">
    <property type="protein sequence ID" value="CAL5013242.1"/>
    <property type="molecule type" value="Genomic_DNA"/>
</dbReference>
<feature type="domain" description="BURP" evidence="1">
    <location>
        <begin position="247"/>
        <end position="462"/>
    </location>
</feature>
<dbReference type="AlphaFoldDB" id="A0ABC9C2Q9"/>
<dbReference type="PROSITE" id="PS51277">
    <property type="entry name" value="BURP"/>
    <property type="match status" value="1"/>
</dbReference>
<dbReference type="Pfam" id="PF03181">
    <property type="entry name" value="BURP"/>
    <property type="match status" value="1"/>
</dbReference>
<protein>
    <recommendedName>
        <fullName evidence="1">BURP domain-containing protein</fullName>
    </recommendedName>
</protein>
<name>A0ABC9C2Q9_9POAL</name>
<dbReference type="Proteomes" id="UP001497457">
    <property type="component" value="Chromosome 28b"/>
</dbReference>
<gene>
    <name evidence="2" type="ORF">URODEC1_LOCUS71303</name>
</gene>
<reference evidence="3" key="1">
    <citation type="submission" date="2024-06" db="EMBL/GenBank/DDBJ databases">
        <authorList>
            <person name="Ryan C."/>
        </authorList>
    </citation>
    <scope>NUCLEOTIDE SEQUENCE [LARGE SCALE GENOMIC DNA]</scope>
</reference>
<keyword evidence="3" id="KW-1185">Reference proteome</keyword>
<proteinExistence type="predicted"/>
<evidence type="ECO:0000259" key="1">
    <source>
        <dbReference type="PROSITE" id="PS51277"/>
    </source>
</evidence>
<dbReference type="InterPro" id="IPR044816">
    <property type="entry name" value="BURP"/>
</dbReference>
<dbReference type="PANTHER" id="PTHR31236">
    <property type="entry name" value="BURP DOMAIN PROTEIN USPL1-LIKE"/>
    <property type="match status" value="1"/>
</dbReference>
<evidence type="ECO:0000313" key="2">
    <source>
        <dbReference type="EMBL" id="CAL5013242.1"/>
    </source>
</evidence>
<accession>A0ABC9C2Q9</accession>
<dbReference type="InterPro" id="IPR004873">
    <property type="entry name" value="BURP_dom"/>
</dbReference>